<dbReference type="GO" id="GO:0000724">
    <property type="term" value="P:double-strand break repair via homologous recombination"/>
    <property type="evidence" value="ECO:0007669"/>
    <property type="project" value="InterPro"/>
</dbReference>
<evidence type="ECO:0000313" key="2">
    <source>
        <dbReference type="Proteomes" id="UP000277204"/>
    </source>
</evidence>
<proteinExistence type="predicted"/>
<dbReference type="Pfam" id="PF09169">
    <property type="entry name" value="BRCA-2_helical"/>
    <property type="match status" value="1"/>
</dbReference>
<dbReference type="InterPro" id="IPR012340">
    <property type="entry name" value="NA-bd_OB-fold"/>
</dbReference>
<dbReference type="InterPro" id="IPR015252">
    <property type="entry name" value="BRCA2_hlx"/>
</dbReference>
<dbReference type="PANTHER" id="PTHR11289:SF0">
    <property type="entry name" value="BREAST CANCER TYPE 2 SUSCEPTIBILITY PROTEIN"/>
    <property type="match status" value="1"/>
</dbReference>
<keyword evidence="2" id="KW-1185">Reference proteome</keyword>
<dbReference type="PANTHER" id="PTHR11289">
    <property type="entry name" value="BREAST CANCER TYPE 2 SUSCEPTIBILITY PROTEIN BRCA2"/>
    <property type="match status" value="1"/>
</dbReference>
<name>A0A183MWS2_9TREM</name>
<dbReference type="EMBL" id="UZAI01018335">
    <property type="protein sequence ID" value="VDP35976.1"/>
    <property type="molecule type" value="Genomic_DNA"/>
</dbReference>
<sequence>MTASTSVNKPIDLTSPEFDDSFTGFDLTQIMNVSEVTSCKSVGFSLDSHFTSFKTGKGDSVTLMNTSSRKFARTLVDSLNVCDDDVDVEKSHENHDSHFTGFKTGKGDSVTLMNSSSRKFARTLVDSLNVCDDDVDVEKSHENHDSHFTGFKTGKGDSVTLMNSSSRKFARTLVDSLNVCDDDVDVEKSHENHDSHFTGFKTGKGDSVTLMNSSSRKFARTLVDSLNVCDDDVDVEKSHENHDSHFTGFKTGKGDSVTLMNSSSRKFARTLVDSLNVCDDDVDVEKSHENHDSHFTGFKTGKGDSVTLMNSSSRKFARTLVDSLNVCDDDVDVEKSHENHDSHFTGFKTGKGDSVTLMNSSSRKFARTLVDSLNVCDDDVDVEKSHENHDSHFTGFKTGKGDSVTLMNSSSRKFARTLVDSLNVCDDDVDVEKSHENHDSHFTGFKTGKGDSVTLMNSSSRKFARTLTDPSISGDVFVKLEKCYEFYDYNAHNVKDNLLLSEEQIAEVHDDFGDSSHNYIDSFSGCFDTQFDLSFEGSEGGTHMMEINTLLDVEREKARVAQQNLIARNQSIPSPGQHVLSTSDTSLNTTLYGLLWNIRRKYYESEKLNSTYDQSLLKWNVLLADYTNHQKLSVSSTPLYLPKYLKFSNDTYNKWSLQTADKLYWLLDMKHITDTKCESNLPISYKFHDFILIPDKFGCVGKQEIINSFLSCRRICSNVITRGWIENHYLQIMWKVGTIALLYSDLSATLLSDYCAPIHVLNELRYRYDREIEACQRPALRKVIEQDDTPARRLILCACLTDGWYQIAWHPDPMLTTLITSGKIRVGSKLVTAGAELVVTNPSSTNNQPKRKCSSGDEQIDEFKHLYGDDGVAVGMALKLHGNSTRPVSWCSRLGFTTKQPSSGAGLYPVPLCTLSSDGGICSSIRVVIQRRYSLQYMETLEVPEQNADTSTLLTRTNSGPDELSTKFRLNRRRIFRSERAEEAEVRLYEARRLKVIDGALDKLVLNDPSMLSIVNSYLKFIFQKLENRNYSDVNNVSCFPIDLLFRYIRNLK</sequence>
<dbReference type="STRING" id="48269.A0A183MWS2"/>
<dbReference type="AlphaFoldDB" id="A0A183MWS2"/>
<protein>
    <submittedName>
        <fullName evidence="1">Uncharacterized protein</fullName>
    </submittedName>
</protein>
<evidence type="ECO:0000313" key="1">
    <source>
        <dbReference type="EMBL" id="VDP35976.1"/>
    </source>
</evidence>
<organism evidence="1 2">
    <name type="scientific">Schistosoma margrebowiei</name>
    <dbReference type="NCBI Taxonomy" id="48269"/>
    <lineage>
        <taxon>Eukaryota</taxon>
        <taxon>Metazoa</taxon>
        <taxon>Spiralia</taxon>
        <taxon>Lophotrochozoa</taxon>
        <taxon>Platyhelminthes</taxon>
        <taxon>Trematoda</taxon>
        <taxon>Digenea</taxon>
        <taxon>Strigeidida</taxon>
        <taxon>Schistosomatoidea</taxon>
        <taxon>Schistosomatidae</taxon>
        <taxon>Schistosoma</taxon>
    </lineage>
</organism>
<dbReference type="InterPro" id="IPR015187">
    <property type="entry name" value="BRCA2_OB_1"/>
</dbReference>
<dbReference type="InterPro" id="IPR015525">
    <property type="entry name" value="BRCA2"/>
</dbReference>
<dbReference type="SUPFAM" id="SSF50249">
    <property type="entry name" value="Nucleic acid-binding proteins"/>
    <property type="match status" value="1"/>
</dbReference>
<reference evidence="1 2" key="1">
    <citation type="submission" date="2018-11" db="EMBL/GenBank/DDBJ databases">
        <authorList>
            <consortium name="Pathogen Informatics"/>
        </authorList>
    </citation>
    <scope>NUCLEOTIDE SEQUENCE [LARGE SCALE GENOMIC DNA]</scope>
    <source>
        <strain evidence="1 2">Zambia</strain>
    </source>
</reference>
<gene>
    <name evidence="1" type="ORF">SMRZ_LOCUS20497</name>
</gene>
<dbReference type="SUPFAM" id="SSF81872">
    <property type="entry name" value="BRCA2 helical domain"/>
    <property type="match status" value="1"/>
</dbReference>
<dbReference type="Proteomes" id="UP000277204">
    <property type="component" value="Unassembled WGS sequence"/>
</dbReference>
<accession>A0A183MWS2</accession>
<dbReference type="InterPro" id="IPR036315">
    <property type="entry name" value="BRCA2_hlx_sf"/>
</dbReference>
<dbReference type="GO" id="GO:0006355">
    <property type="term" value="P:regulation of DNA-templated transcription"/>
    <property type="evidence" value="ECO:0007669"/>
    <property type="project" value="TreeGrafter"/>
</dbReference>
<dbReference type="Pfam" id="PF09103">
    <property type="entry name" value="BRCA-2_OB1"/>
    <property type="match status" value="1"/>
</dbReference>
<dbReference type="Gene3D" id="2.40.50.140">
    <property type="entry name" value="Nucleic acid-binding proteins"/>
    <property type="match status" value="2"/>
</dbReference>